<evidence type="ECO:0000313" key="1">
    <source>
        <dbReference type="EMBL" id="RNL83737.1"/>
    </source>
</evidence>
<dbReference type="AlphaFoldDB" id="A0A3N0E7C3"/>
<keyword evidence="2" id="KW-1185">Reference proteome</keyword>
<name>A0A3N0E7C3_SINP1</name>
<protein>
    <submittedName>
        <fullName evidence="1">Uncharacterized protein</fullName>
    </submittedName>
</protein>
<reference evidence="1 2" key="1">
    <citation type="submission" date="2018-10" db="EMBL/GenBank/DDBJ databases">
        <title>Sinomicrobium pectinilyticum sp. nov., a pectinase-producing bacterium isolated from alkaline and saline soil, and emended description of the genus Sinomicrobium.</title>
        <authorList>
            <person name="Cheng B."/>
            <person name="Li C."/>
            <person name="Lai Q."/>
            <person name="Du M."/>
            <person name="Shao Z."/>
            <person name="Xu P."/>
            <person name="Yang C."/>
        </authorList>
    </citation>
    <scope>NUCLEOTIDE SEQUENCE [LARGE SCALE GENOMIC DNA]</scope>
    <source>
        <strain evidence="1 2">5DNS001</strain>
    </source>
</reference>
<proteinExistence type="predicted"/>
<sequence length="292" mass="33507">MVRAVVTIICLFLVIAGIWGQEKFPEMIQLEYSINKSNEGVNVYQTRIGGSKVFATGNFRIGVVADAYKFDMDYTYTSAAVEDMHFTEVYTLRPEVFVSYLLDDAWSFTAYVQPEIASDFHGNWTGEGFNMGYGGYFTRLWKQPGEAVSSLVIGGEYSTAFGKLRFVPVLNYKRKINTHWEYALGYPYTYLSWNINPKHTIRPVLDLDAFYAGVNAVTGYFADAESLLYKLSYLNFNGRINYEYFFNRGWNLLAGLGYSIHNELDLYRDDTKVHTYDMASSLYISLGIKYKF</sequence>
<dbReference type="EMBL" id="RJTM01000102">
    <property type="protein sequence ID" value="RNL83737.1"/>
    <property type="molecule type" value="Genomic_DNA"/>
</dbReference>
<accession>A0A3N0E7C3</accession>
<gene>
    <name evidence="1" type="ORF">ED312_14760</name>
</gene>
<comment type="caution">
    <text evidence="1">The sequence shown here is derived from an EMBL/GenBank/DDBJ whole genome shotgun (WGS) entry which is preliminary data.</text>
</comment>
<evidence type="ECO:0000313" key="2">
    <source>
        <dbReference type="Proteomes" id="UP000267469"/>
    </source>
</evidence>
<dbReference type="Proteomes" id="UP000267469">
    <property type="component" value="Unassembled WGS sequence"/>
</dbReference>
<organism evidence="1 2">
    <name type="scientific">Sinomicrobium pectinilyticum</name>
    <dbReference type="NCBI Taxonomy" id="1084421"/>
    <lineage>
        <taxon>Bacteria</taxon>
        <taxon>Pseudomonadati</taxon>
        <taxon>Bacteroidota</taxon>
        <taxon>Flavobacteriia</taxon>
        <taxon>Flavobacteriales</taxon>
        <taxon>Flavobacteriaceae</taxon>
        <taxon>Sinomicrobium</taxon>
    </lineage>
</organism>